<evidence type="ECO:0000313" key="2">
    <source>
        <dbReference type="Proteomes" id="UP001196413"/>
    </source>
</evidence>
<reference evidence="1" key="1">
    <citation type="submission" date="2021-06" db="EMBL/GenBank/DDBJ databases">
        <title>Parelaphostrongylus tenuis whole genome reference sequence.</title>
        <authorList>
            <person name="Garwood T.J."/>
            <person name="Larsen P.A."/>
            <person name="Fountain-Jones N.M."/>
            <person name="Garbe J.R."/>
            <person name="Macchietto M.G."/>
            <person name="Kania S.A."/>
            <person name="Gerhold R.W."/>
            <person name="Richards J.E."/>
            <person name="Wolf T.M."/>
        </authorList>
    </citation>
    <scope>NUCLEOTIDE SEQUENCE</scope>
    <source>
        <strain evidence="1">MNPRO001-30</strain>
        <tissue evidence="1">Meninges</tissue>
    </source>
</reference>
<dbReference type="Proteomes" id="UP001196413">
    <property type="component" value="Unassembled WGS sequence"/>
</dbReference>
<accession>A0AAD5WGB5</accession>
<dbReference type="AlphaFoldDB" id="A0AAD5WGB5"/>
<proteinExistence type="predicted"/>
<comment type="caution">
    <text evidence="1">The sequence shown here is derived from an EMBL/GenBank/DDBJ whole genome shotgun (WGS) entry which is preliminary data.</text>
</comment>
<protein>
    <submittedName>
        <fullName evidence="1">Uncharacterized protein</fullName>
    </submittedName>
</protein>
<organism evidence="1 2">
    <name type="scientific">Parelaphostrongylus tenuis</name>
    <name type="common">Meningeal worm</name>
    <dbReference type="NCBI Taxonomy" id="148309"/>
    <lineage>
        <taxon>Eukaryota</taxon>
        <taxon>Metazoa</taxon>
        <taxon>Ecdysozoa</taxon>
        <taxon>Nematoda</taxon>
        <taxon>Chromadorea</taxon>
        <taxon>Rhabditida</taxon>
        <taxon>Rhabditina</taxon>
        <taxon>Rhabditomorpha</taxon>
        <taxon>Strongyloidea</taxon>
        <taxon>Metastrongylidae</taxon>
        <taxon>Parelaphostrongylus</taxon>
    </lineage>
</organism>
<keyword evidence="2" id="KW-1185">Reference proteome</keyword>
<evidence type="ECO:0000313" key="1">
    <source>
        <dbReference type="EMBL" id="KAJ1368558.1"/>
    </source>
</evidence>
<name>A0AAD5WGB5_PARTN</name>
<gene>
    <name evidence="1" type="ORF">KIN20_029714</name>
</gene>
<dbReference type="EMBL" id="JAHQIW010006227">
    <property type="protein sequence ID" value="KAJ1368558.1"/>
    <property type="molecule type" value="Genomic_DNA"/>
</dbReference>
<sequence length="131" mass="14195">MFLERQARSALLPDPIISAILGQITVNVTYEPLQCQGVALSLDEMVEMDAGKISQRCIIVGSTVTGICRSYKGNKDVFCTSCRCECNNCSVQLHFDLRSSSQRQHHHGELVENDVAKCSGSSSSNVGNGSI</sequence>